<organism evidence="1 2">
    <name type="scientific">Ceratopteris richardii</name>
    <name type="common">Triangle waterfern</name>
    <dbReference type="NCBI Taxonomy" id="49495"/>
    <lineage>
        <taxon>Eukaryota</taxon>
        <taxon>Viridiplantae</taxon>
        <taxon>Streptophyta</taxon>
        <taxon>Embryophyta</taxon>
        <taxon>Tracheophyta</taxon>
        <taxon>Polypodiopsida</taxon>
        <taxon>Polypodiidae</taxon>
        <taxon>Polypodiales</taxon>
        <taxon>Pteridineae</taxon>
        <taxon>Pteridaceae</taxon>
        <taxon>Parkerioideae</taxon>
        <taxon>Ceratopteris</taxon>
    </lineage>
</organism>
<proteinExistence type="predicted"/>
<dbReference type="Proteomes" id="UP000825935">
    <property type="component" value="Chromosome 22"/>
</dbReference>
<evidence type="ECO:0000313" key="1">
    <source>
        <dbReference type="EMBL" id="KAH7307713.1"/>
    </source>
</evidence>
<protein>
    <recommendedName>
        <fullName evidence="3">VQ domain-containing protein</fullName>
    </recommendedName>
</protein>
<evidence type="ECO:0000313" key="2">
    <source>
        <dbReference type="Proteomes" id="UP000825935"/>
    </source>
</evidence>
<reference evidence="1" key="1">
    <citation type="submission" date="2021-08" db="EMBL/GenBank/DDBJ databases">
        <title>WGS assembly of Ceratopteris richardii.</title>
        <authorList>
            <person name="Marchant D.B."/>
            <person name="Chen G."/>
            <person name="Jenkins J."/>
            <person name="Shu S."/>
            <person name="Leebens-Mack J."/>
            <person name="Grimwood J."/>
            <person name="Schmutz J."/>
            <person name="Soltis P."/>
            <person name="Soltis D."/>
            <person name="Chen Z.-H."/>
        </authorList>
    </citation>
    <scope>NUCLEOTIDE SEQUENCE</scope>
    <source>
        <strain evidence="1">Whitten #5841</strain>
        <tissue evidence="1">Leaf</tissue>
    </source>
</reference>
<sequence>MTPHILASGNLRYQRRRRFHSARSGRGAGNRTPLCTRLRSAHSTVRRVILTDATNFEHLVHQMTGQLSHRSGRAAESSSESYCESTLTEFQVSECISVNFTSRARSSAVRNPAHRDVRAGDGMASESFNGICTVDDDSEDEDVCDSARLSTNSNSARSITSVN</sequence>
<evidence type="ECO:0008006" key="3">
    <source>
        <dbReference type="Google" id="ProtNLM"/>
    </source>
</evidence>
<dbReference type="AlphaFoldDB" id="A0A8T2S8A8"/>
<dbReference type="EMBL" id="CM035427">
    <property type="protein sequence ID" value="KAH7307713.1"/>
    <property type="molecule type" value="Genomic_DNA"/>
</dbReference>
<name>A0A8T2S8A8_CERRI</name>
<gene>
    <name evidence="1" type="ORF">KP509_22G073400</name>
</gene>
<keyword evidence="2" id="KW-1185">Reference proteome</keyword>
<accession>A0A8T2S8A8</accession>
<comment type="caution">
    <text evidence="1">The sequence shown here is derived from an EMBL/GenBank/DDBJ whole genome shotgun (WGS) entry which is preliminary data.</text>
</comment>